<dbReference type="SUPFAM" id="SSF50044">
    <property type="entry name" value="SH3-domain"/>
    <property type="match status" value="1"/>
</dbReference>
<feature type="compositionally biased region" description="Basic and acidic residues" evidence="5">
    <location>
        <begin position="415"/>
        <end position="429"/>
    </location>
</feature>
<evidence type="ECO:0000256" key="3">
    <source>
        <dbReference type="PROSITE-ProRule" id="PRU00168"/>
    </source>
</evidence>
<feature type="domain" description="Ras-GEF" evidence="7">
    <location>
        <begin position="1038"/>
        <end position="1276"/>
    </location>
</feature>
<feature type="region of interest" description="Disordered" evidence="5">
    <location>
        <begin position="1272"/>
        <end position="1319"/>
    </location>
</feature>
<protein>
    <submittedName>
        <fullName evidence="9">REM and RasGEF domain-containing protein</fullName>
    </submittedName>
</protein>
<dbReference type="GO" id="GO:0007265">
    <property type="term" value="P:Ras protein signal transduction"/>
    <property type="evidence" value="ECO:0007669"/>
    <property type="project" value="TreeGrafter"/>
</dbReference>
<feature type="compositionally biased region" description="Polar residues" evidence="5">
    <location>
        <begin position="1295"/>
        <end position="1308"/>
    </location>
</feature>
<dbReference type="CDD" id="cd06224">
    <property type="entry name" value="REM"/>
    <property type="match status" value="1"/>
</dbReference>
<evidence type="ECO:0000259" key="8">
    <source>
        <dbReference type="PROSITE" id="PS50212"/>
    </source>
</evidence>
<dbReference type="InterPro" id="IPR023578">
    <property type="entry name" value="Ras_GEF_dom_sf"/>
</dbReference>
<dbReference type="EMBL" id="BPQB01000009">
    <property type="protein sequence ID" value="GJE88283.1"/>
    <property type="molecule type" value="Genomic_DNA"/>
</dbReference>
<dbReference type="InterPro" id="IPR001895">
    <property type="entry name" value="RASGEF_cat_dom"/>
</dbReference>
<dbReference type="Gene3D" id="2.30.30.40">
    <property type="entry name" value="SH3 Domains"/>
    <property type="match status" value="1"/>
</dbReference>
<evidence type="ECO:0000259" key="6">
    <source>
        <dbReference type="PROSITE" id="PS50002"/>
    </source>
</evidence>
<feature type="region of interest" description="Disordered" evidence="5">
    <location>
        <begin position="1"/>
        <end position="94"/>
    </location>
</feature>
<dbReference type="PANTHER" id="PTHR23113:SF354">
    <property type="entry name" value="BUD SITE SELECTION PROTEIN 5"/>
    <property type="match status" value="1"/>
</dbReference>
<dbReference type="GO" id="GO:0005085">
    <property type="term" value="F:guanyl-nucleotide exchange factor activity"/>
    <property type="evidence" value="ECO:0007669"/>
    <property type="project" value="UniProtKB-KW"/>
</dbReference>
<dbReference type="GO" id="GO:0005886">
    <property type="term" value="C:plasma membrane"/>
    <property type="evidence" value="ECO:0007669"/>
    <property type="project" value="TreeGrafter"/>
</dbReference>
<dbReference type="InterPro" id="IPR036964">
    <property type="entry name" value="RASGEF_cat_dom_sf"/>
</dbReference>
<dbReference type="Pfam" id="PF25006">
    <property type="entry name" value="DUF7783"/>
    <property type="match status" value="1"/>
</dbReference>
<sequence length="1319" mass="144878">MPSARLTIDTSMGATAGPSSSSGAARITKTDRVPGPSSALYTASLERERSASTTATSAPTSDIDSPSTSYFPSTSLRRGTAPVQDSLPSDPDYNPEQYVLALHDFAPLPQQQNVTCLTFQAGQVIRVLNRDSSGWWDGELDGRRGWFPSNYVTADVGLLQDEALPNLLRRAKNGGGHSHSASAGPASPWSASASAKSISFIRTDHRPMASESSLDAYCPPLMVPLLRALSVLQNAVRTNRSSHFQPSIAYIISSVRSLLTDLGCLAREAAILKRHPLLAKERKRILSDLALLVTQSRKASEGELNAEERSEQAEGMIRGSGQLFAHVRDFLAIATQCGLDFASQSTESDRASSDSEDRWGSHEGTLVRVADTPTPVADDFGPYGVPKSMKAADDSAYRQHQRDDTMTPGRTRARSMSDIRGSKPLHDLADAPPVPRRAPALTVGRAEGKMAASQTKRISSGPAVLHKSNQASISSVSSSSSGRSVESIGTPSAPSFPTGPSTTPEVMEALRHSHDHYLSTIAAFIGHAHSHSRTSHASSTGHMYELVREVVEMVCKLLTIVEAVLRHPDIPPQRAHDLRAAKEGLYNVTSTLADAVRQLTTAPLPGVTEEEEKSTLLRSATNALKAGSDCVNAVKKCLQRPSGHRPLIIELPGTSELDSKTFTPSKFSHAHSRSDHLRAAARPSALREIYRANGVEGDVDDLTVPVQTVPLADTPTRPEFPPSPERSQFPIADDTVRRPDSFSDNDNDASSPTPASNKPLPPARTSEEHQDRADMASLSSPVSLVPTDDGTTWEGSFSNHQARRSLEEKLRQGELPALPTTAPPAPPPPAPLSWLLSHDHPSEDVAYNSEGQLVGATLSALVERMTPHDALAEPAFAAVFFLTFRQFTTSVELMETLIARYNLLPPQGLPQDEMLQWQHRKGVPVRLRVANVLKIWLESYWRPSLDLPIIPALANFTREALSPMFPIPSQQIMELVRQRSLPEDSTQGSRFERARDPGFPLNPPTFAVSEIPRPVLKKDTLAHLRNKNYSAISLIEFDTLELARQLTVMECNLYCAIQPEEVLETGQSDGSYPRNVKAVTSLSTVITGWVAESILDEPDTKKRTALMKYFIKVADRCTTLQNFSTPRSILAALDSSTISRLHQTWTGLPQKNRSQLEALRKLSDHSRNYHEYRTRLKNTAPPAIPFLGLYLTDITFCREGNPSHRSSPQNPDKKLLNFNKYHKLARIVQDMQRFQVPYNLKEIPEVQEYLKDAFEQSKNRTDLQDLYRRSLLVEPKRSADQPPPPPSGDMRQLFQWATRSQASVTSQPSKDEPRAIPAN</sequence>
<dbReference type="SMART" id="SM00229">
    <property type="entry name" value="RasGEFN"/>
    <property type="match status" value="1"/>
</dbReference>
<dbReference type="PROSITE" id="PS50009">
    <property type="entry name" value="RASGEF_CAT"/>
    <property type="match status" value="1"/>
</dbReference>
<name>A0A9P3G4S4_9APHY</name>
<dbReference type="SMART" id="SM00147">
    <property type="entry name" value="RasGEF"/>
    <property type="match status" value="1"/>
</dbReference>
<feature type="compositionally biased region" description="Polar residues" evidence="5">
    <location>
        <begin position="789"/>
        <end position="800"/>
    </location>
</feature>
<dbReference type="Pfam" id="PF00618">
    <property type="entry name" value="RasGEF_N"/>
    <property type="match status" value="1"/>
</dbReference>
<feature type="compositionally biased region" description="Basic and acidic residues" evidence="5">
    <location>
        <begin position="390"/>
        <end position="405"/>
    </location>
</feature>
<feature type="compositionally biased region" description="Low complexity" evidence="5">
    <location>
        <begin position="51"/>
        <end position="61"/>
    </location>
</feature>
<evidence type="ECO:0000313" key="10">
    <source>
        <dbReference type="Proteomes" id="UP000703269"/>
    </source>
</evidence>
<gene>
    <name evidence="9" type="ORF">PsYK624_043660</name>
</gene>
<feature type="compositionally biased region" description="Basic and acidic residues" evidence="5">
    <location>
        <begin position="347"/>
        <end position="361"/>
    </location>
</feature>
<dbReference type="PROSITE" id="PS50002">
    <property type="entry name" value="SH3"/>
    <property type="match status" value="1"/>
</dbReference>
<dbReference type="Gene3D" id="1.20.870.10">
    <property type="entry name" value="Son of sevenless (SoS) protein Chain: S domain 1"/>
    <property type="match status" value="1"/>
</dbReference>
<keyword evidence="10" id="KW-1185">Reference proteome</keyword>
<organism evidence="9 10">
    <name type="scientific">Phanerochaete sordida</name>
    <dbReference type="NCBI Taxonomy" id="48140"/>
    <lineage>
        <taxon>Eukaryota</taxon>
        <taxon>Fungi</taxon>
        <taxon>Dikarya</taxon>
        <taxon>Basidiomycota</taxon>
        <taxon>Agaricomycotina</taxon>
        <taxon>Agaricomycetes</taxon>
        <taxon>Polyporales</taxon>
        <taxon>Phanerochaetaceae</taxon>
        <taxon>Phanerochaete</taxon>
    </lineage>
</organism>
<dbReference type="PROSITE" id="PS50212">
    <property type="entry name" value="RASGEF_NTER"/>
    <property type="match status" value="1"/>
</dbReference>
<feature type="compositionally biased region" description="Basic and acidic residues" evidence="5">
    <location>
        <begin position="765"/>
        <end position="774"/>
    </location>
</feature>
<feature type="domain" description="N-terminal Ras-GEF" evidence="8">
    <location>
        <begin position="849"/>
        <end position="980"/>
    </location>
</feature>
<dbReference type="SUPFAM" id="SSF48366">
    <property type="entry name" value="Ras GEF"/>
    <property type="match status" value="1"/>
</dbReference>
<comment type="caution">
    <text evidence="9">The sequence shown here is derived from an EMBL/GenBank/DDBJ whole genome shotgun (WGS) entry which is preliminary data.</text>
</comment>
<evidence type="ECO:0000256" key="2">
    <source>
        <dbReference type="ARBA" id="ARBA00022658"/>
    </source>
</evidence>
<dbReference type="Gene3D" id="1.10.840.10">
    <property type="entry name" value="Ras guanine-nucleotide exchange factors catalytic domain"/>
    <property type="match status" value="1"/>
</dbReference>
<evidence type="ECO:0000259" key="7">
    <source>
        <dbReference type="PROSITE" id="PS50009"/>
    </source>
</evidence>
<evidence type="ECO:0000256" key="1">
    <source>
        <dbReference type="ARBA" id="ARBA00022443"/>
    </source>
</evidence>
<dbReference type="SMART" id="SM00326">
    <property type="entry name" value="SH3"/>
    <property type="match status" value="1"/>
</dbReference>
<dbReference type="Proteomes" id="UP000703269">
    <property type="component" value="Unassembled WGS sequence"/>
</dbReference>
<feature type="compositionally biased region" description="Polar residues" evidence="5">
    <location>
        <begin position="490"/>
        <end position="504"/>
    </location>
</feature>
<dbReference type="InterPro" id="IPR008937">
    <property type="entry name" value="Ras-like_GEF"/>
</dbReference>
<feature type="compositionally biased region" description="Low complexity" evidence="5">
    <location>
        <begin position="472"/>
        <end position="489"/>
    </location>
</feature>
<dbReference type="CDD" id="cd11883">
    <property type="entry name" value="SH3_Sdc25"/>
    <property type="match status" value="1"/>
</dbReference>
<feature type="region of interest" description="Disordered" evidence="5">
    <location>
        <begin position="170"/>
        <end position="191"/>
    </location>
</feature>
<evidence type="ECO:0000313" key="9">
    <source>
        <dbReference type="EMBL" id="GJE88283.1"/>
    </source>
</evidence>
<dbReference type="OrthoDB" id="28357at2759"/>
<proteinExistence type="predicted"/>
<feature type="region of interest" description="Disordered" evidence="5">
    <location>
        <begin position="389"/>
        <end position="504"/>
    </location>
</feature>
<feature type="region of interest" description="Disordered" evidence="5">
    <location>
        <begin position="344"/>
        <end position="363"/>
    </location>
</feature>
<dbReference type="CDD" id="cd00155">
    <property type="entry name" value="RasGEF"/>
    <property type="match status" value="1"/>
</dbReference>
<reference evidence="9 10" key="1">
    <citation type="submission" date="2021-08" db="EMBL/GenBank/DDBJ databases">
        <title>Draft Genome Sequence of Phanerochaete sordida strain YK-624.</title>
        <authorList>
            <person name="Mori T."/>
            <person name="Dohra H."/>
            <person name="Suzuki T."/>
            <person name="Kawagishi H."/>
            <person name="Hirai H."/>
        </authorList>
    </citation>
    <scope>NUCLEOTIDE SEQUENCE [LARGE SCALE GENOMIC DNA]</scope>
    <source>
        <strain evidence="9 10">YK-624</strain>
    </source>
</reference>
<feature type="compositionally biased region" description="Low complexity" evidence="5">
    <location>
        <begin position="742"/>
        <end position="751"/>
    </location>
</feature>
<keyword evidence="1 4" id="KW-0728">SH3 domain</keyword>
<dbReference type="InterPro" id="IPR019804">
    <property type="entry name" value="Ras_G-nucl-exch_fac_CS"/>
</dbReference>
<feature type="region of interest" description="Disordered" evidence="5">
    <location>
        <begin position="711"/>
        <end position="807"/>
    </location>
</feature>
<feature type="compositionally biased region" description="Basic and acidic residues" evidence="5">
    <location>
        <begin position="1309"/>
        <end position="1319"/>
    </location>
</feature>
<dbReference type="InterPro" id="IPR001452">
    <property type="entry name" value="SH3_domain"/>
</dbReference>
<feature type="compositionally biased region" description="Low complexity" evidence="5">
    <location>
        <begin position="178"/>
        <end position="191"/>
    </location>
</feature>
<feature type="domain" description="SH3" evidence="6">
    <location>
        <begin position="94"/>
        <end position="157"/>
    </location>
</feature>
<dbReference type="PANTHER" id="PTHR23113">
    <property type="entry name" value="GUANINE NUCLEOTIDE EXCHANGE FACTOR"/>
    <property type="match status" value="1"/>
</dbReference>
<dbReference type="InterPro" id="IPR000651">
    <property type="entry name" value="Ras-like_Gua-exchang_fac_N"/>
</dbReference>
<dbReference type="Pfam" id="PF00617">
    <property type="entry name" value="RasGEF"/>
    <property type="match status" value="1"/>
</dbReference>
<dbReference type="Pfam" id="PF07653">
    <property type="entry name" value="SH3_2"/>
    <property type="match status" value="1"/>
</dbReference>
<keyword evidence="2 3" id="KW-0344">Guanine-nucleotide releasing factor</keyword>
<feature type="compositionally biased region" description="Polar residues" evidence="5">
    <location>
        <begin position="62"/>
        <end position="77"/>
    </location>
</feature>
<feature type="compositionally biased region" description="Low complexity" evidence="5">
    <location>
        <begin position="13"/>
        <end position="25"/>
    </location>
</feature>
<dbReference type="PRINTS" id="PR00452">
    <property type="entry name" value="SH3DOMAIN"/>
</dbReference>
<dbReference type="InterPro" id="IPR056685">
    <property type="entry name" value="DUF7783"/>
</dbReference>
<accession>A0A9P3G4S4</accession>
<evidence type="ECO:0000256" key="5">
    <source>
        <dbReference type="SAM" id="MobiDB-lite"/>
    </source>
</evidence>
<evidence type="ECO:0000256" key="4">
    <source>
        <dbReference type="PROSITE-ProRule" id="PRU00192"/>
    </source>
</evidence>
<dbReference type="PROSITE" id="PS00720">
    <property type="entry name" value="RASGEF"/>
    <property type="match status" value="1"/>
</dbReference>
<dbReference type="InterPro" id="IPR036028">
    <property type="entry name" value="SH3-like_dom_sf"/>
</dbReference>